<protein>
    <recommendedName>
        <fullName evidence="4">RING-type E3 ubiquitin transferase</fullName>
    </recommendedName>
</protein>
<dbReference type="AlphaFoldDB" id="A0A8D2G633"/>
<feature type="region of interest" description="Disordered" evidence="1">
    <location>
        <begin position="40"/>
        <end position="74"/>
    </location>
</feature>
<evidence type="ECO:0000313" key="3">
    <source>
        <dbReference type="Proteomes" id="UP000694411"/>
    </source>
</evidence>
<dbReference type="Proteomes" id="UP000694411">
    <property type="component" value="Chromosome 16"/>
</dbReference>
<evidence type="ECO:0008006" key="4">
    <source>
        <dbReference type="Google" id="ProtNLM"/>
    </source>
</evidence>
<name>A0A8D2G633_THEGE</name>
<accession>A0A8D2G633</accession>
<feature type="compositionally biased region" description="Polar residues" evidence="1">
    <location>
        <begin position="50"/>
        <end position="62"/>
    </location>
</feature>
<reference evidence="2" key="3">
    <citation type="submission" date="2025-09" db="UniProtKB">
        <authorList>
            <consortium name="Ensembl"/>
        </authorList>
    </citation>
    <scope>IDENTIFICATION</scope>
</reference>
<evidence type="ECO:0000256" key="1">
    <source>
        <dbReference type="SAM" id="MobiDB-lite"/>
    </source>
</evidence>
<sequence length="74" mass="8379">MQTEASPQLGRFFCLCCSLDIVPRLSDYICPRCTSDFIEELPEETRSTENDSTPATVPTDQSRPPLENEAERLQ</sequence>
<evidence type="ECO:0000313" key="2">
    <source>
        <dbReference type="Ensembl" id="ENSTGEP00000029452.1"/>
    </source>
</evidence>
<organism evidence="2 3">
    <name type="scientific">Theropithecus gelada</name>
    <name type="common">Gelada baboon</name>
    <dbReference type="NCBI Taxonomy" id="9565"/>
    <lineage>
        <taxon>Eukaryota</taxon>
        <taxon>Metazoa</taxon>
        <taxon>Chordata</taxon>
        <taxon>Craniata</taxon>
        <taxon>Vertebrata</taxon>
        <taxon>Euteleostomi</taxon>
        <taxon>Mammalia</taxon>
        <taxon>Eutheria</taxon>
        <taxon>Euarchontoglires</taxon>
        <taxon>Primates</taxon>
        <taxon>Haplorrhini</taxon>
        <taxon>Catarrhini</taxon>
        <taxon>Cercopithecidae</taxon>
        <taxon>Cercopithecinae</taxon>
        <taxon>Theropithecus</taxon>
    </lineage>
</organism>
<reference evidence="2" key="2">
    <citation type="submission" date="2025-08" db="UniProtKB">
        <authorList>
            <consortium name="Ensembl"/>
        </authorList>
    </citation>
    <scope>IDENTIFICATION</scope>
</reference>
<reference evidence="2" key="1">
    <citation type="submission" date="2018-05" db="EMBL/GenBank/DDBJ databases">
        <title>Whole genome of Theropithecus gelada.</title>
        <authorList>
            <person name="Chiou K.L."/>
            <person name="Snyder-Mackler N."/>
        </authorList>
    </citation>
    <scope>NUCLEOTIDE SEQUENCE [LARGE SCALE GENOMIC DNA]</scope>
</reference>
<dbReference type="Ensembl" id="ENSTGET00000035059.1">
    <property type="protein sequence ID" value="ENSTGEP00000029452.1"/>
    <property type="gene ID" value="ENSTGEG00000023689.1"/>
</dbReference>
<keyword evidence="3" id="KW-1185">Reference proteome</keyword>
<proteinExistence type="predicted"/>